<evidence type="ECO:0000256" key="8">
    <source>
        <dbReference type="PROSITE-ProRule" id="PRU10141"/>
    </source>
</evidence>
<dbReference type="Pfam" id="PF00069">
    <property type="entry name" value="Pkinase"/>
    <property type="match status" value="1"/>
</dbReference>
<dbReference type="Proteomes" id="UP000617734">
    <property type="component" value="Unassembled WGS sequence"/>
</dbReference>
<dbReference type="EC" id="2.7.11.1" evidence="2"/>
<dbReference type="SUPFAM" id="SSF56112">
    <property type="entry name" value="Protein kinase-like (PK-like)"/>
    <property type="match status" value="1"/>
</dbReference>
<keyword evidence="9" id="KW-0175">Coiled coil</keyword>
<evidence type="ECO:0000256" key="7">
    <source>
        <dbReference type="ARBA" id="ARBA00022840"/>
    </source>
</evidence>
<feature type="binding site" evidence="8">
    <location>
        <position position="40"/>
    </location>
    <ligand>
        <name>ATP</name>
        <dbReference type="ChEBI" id="CHEBI:30616"/>
    </ligand>
</feature>
<evidence type="ECO:0000313" key="11">
    <source>
        <dbReference type="EMBL" id="GHH64653.1"/>
    </source>
</evidence>
<dbReference type="InterPro" id="IPR011009">
    <property type="entry name" value="Kinase-like_dom_sf"/>
</dbReference>
<protein>
    <recommendedName>
        <fullName evidence="2">non-specific serine/threonine protein kinase</fullName>
        <ecNumber evidence="2">2.7.11.1</ecNumber>
    </recommendedName>
</protein>
<dbReference type="PROSITE" id="PS00107">
    <property type="entry name" value="PROTEIN_KINASE_ATP"/>
    <property type="match status" value="1"/>
</dbReference>
<dbReference type="InterPro" id="IPR050660">
    <property type="entry name" value="NEK_Ser/Thr_kinase"/>
</dbReference>
<gene>
    <name evidence="11" type="ORF">GCM10018781_16100</name>
</gene>
<dbReference type="Gene3D" id="1.10.510.10">
    <property type="entry name" value="Transferase(Phosphotransferase) domain 1"/>
    <property type="match status" value="1"/>
</dbReference>
<keyword evidence="3" id="KW-0723">Serine/threonine-protein kinase</keyword>
<dbReference type="InterPro" id="IPR008271">
    <property type="entry name" value="Ser/Thr_kinase_AS"/>
</dbReference>
<evidence type="ECO:0000259" key="10">
    <source>
        <dbReference type="PROSITE" id="PS50011"/>
    </source>
</evidence>
<keyword evidence="4" id="KW-0808">Transferase</keyword>
<dbReference type="GO" id="GO:0004674">
    <property type="term" value="F:protein serine/threonine kinase activity"/>
    <property type="evidence" value="ECO:0007669"/>
    <property type="project" value="UniProtKB-KW"/>
</dbReference>
<dbReference type="GO" id="GO:0005524">
    <property type="term" value="F:ATP binding"/>
    <property type="evidence" value="ECO:0007669"/>
    <property type="project" value="UniProtKB-UniRule"/>
</dbReference>
<accession>A0A919KLR6</accession>
<evidence type="ECO:0000256" key="5">
    <source>
        <dbReference type="ARBA" id="ARBA00022741"/>
    </source>
</evidence>
<dbReference type="PROSITE" id="PS50011">
    <property type="entry name" value="PROTEIN_KINASE_DOM"/>
    <property type="match status" value="1"/>
</dbReference>
<organism evidence="11 12">
    <name type="scientific">Kitasatospora indigofera</name>
    <dbReference type="NCBI Taxonomy" id="67307"/>
    <lineage>
        <taxon>Bacteria</taxon>
        <taxon>Bacillati</taxon>
        <taxon>Actinomycetota</taxon>
        <taxon>Actinomycetes</taxon>
        <taxon>Kitasatosporales</taxon>
        <taxon>Streptomycetaceae</taxon>
        <taxon>Kitasatospora</taxon>
    </lineage>
</organism>
<evidence type="ECO:0000256" key="9">
    <source>
        <dbReference type="SAM" id="Coils"/>
    </source>
</evidence>
<reference evidence="11" key="2">
    <citation type="submission" date="2020-09" db="EMBL/GenBank/DDBJ databases">
        <authorList>
            <person name="Sun Q."/>
            <person name="Ohkuma M."/>
        </authorList>
    </citation>
    <scope>NUCLEOTIDE SEQUENCE</scope>
    <source>
        <strain evidence="11">JCM 4646</strain>
    </source>
</reference>
<evidence type="ECO:0000256" key="6">
    <source>
        <dbReference type="ARBA" id="ARBA00022777"/>
    </source>
</evidence>
<keyword evidence="12" id="KW-1185">Reference proteome</keyword>
<dbReference type="PANTHER" id="PTHR43671">
    <property type="entry name" value="SERINE/THREONINE-PROTEIN KINASE NEK"/>
    <property type="match status" value="1"/>
</dbReference>
<feature type="coiled-coil region" evidence="9">
    <location>
        <begin position="423"/>
        <end position="464"/>
    </location>
</feature>
<feature type="domain" description="Protein kinase" evidence="10">
    <location>
        <begin position="11"/>
        <end position="281"/>
    </location>
</feature>
<dbReference type="FunFam" id="1.10.510.10:FF:000021">
    <property type="entry name" value="Serine/threonine protein kinase"/>
    <property type="match status" value="1"/>
</dbReference>
<dbReference type="AlphaFoldDB" id="A0A919KLR6"/>
<dbReference type="PANTHER" id="PTHR43671:SF13">
    <property type="entry name" value="SERINE_THREONINE-PROTEIN KINASE NEK2"/>
    <property type="match status" value="1"/>
</dbReference>
<sequence length="537" mass="58807">MQSGDVLDDRYELLEQIGEGAFGAVWKARDARIQRQVAVKIMLPGVHTEKDVARFTREVALAGALNHPSIVTVHDFGRHQGPGRPQFYLVMELLTGEPLSEVLLRGTPPVPDALDWALQISEALATAHRAGVVHRDIKPANVMLQATGSVKVVDFGIARTDSADNGLTSTNVIMGTPAYMAPERFEGKGLDSRSDLYAFGCVLYELCTGRPPFRGSFYELIRQHGAVVPTAPSELRAGLPQEIDQLVLDLLAKEPASRPTDAGQASARLRGIVRYAQRPAVVHSPTLRDGAPGSGPSDRTVALDPREAEGLRIMEKAMIDSAALLAGANRDAEAKRQAAQTLFEETRAKVAQATRDFETNLATRRAKADRDLAESERVSLESFQAAAARREEADALFEDTRTKAAQAALEFETNLAKRREQSERDLAARQAKAEKRLAEIEHRAEQLRLEAEKLRTDAERRARRTVETAQRQSEDIVADANAKADRIRTESEHELAALTKRRDSIHAQVTNVREMLATLTGSATAAADASTVRQQLS</sequence>
<evidence type="ECO:0000256" key="2">
    <source>
        <dbReference type="ARBA" id="ARBA00012513"/>
    </source>
</evidence>
<name>A0A919KLR6_9ACTN</name>
<proteinExistence type="inferred from homology"/>
<dbReference type="CDD" id="cd14014">
    <property type="entry name" value="STKc_PknB_like"/>
    <property type="match status" value="1"/>
</dbReference>
<reference evidence="11" key="1">
    <citation type="journal article" date="2014" name="Int. J. Syst. Evol. Microbiol.">
        <title>Complete genome sequence of Corynebacterium casei LMG S-19264T (=DSM 44701T), isolated from a smear-ripened cheese.</title>
        <authorList>
            <consortium name="US DOE Joint Genome Institute (JGI-PGF)"/>
            <person name="Walter F."/>
            <person name="Albersmeier A."/>
            <person name="Kalinowski J."/>
            <person name="Ruckert C."/>
        </authorList>
    </citation>
    <scope>NUCLEOTIDE SEQUENCE</scope>
    <source>
        <strain evidence="11">JCM 4646</strain>
    </source>
</reference>
<dbReference type="SMART" id="SM00220">
    <property type="entry name" value="S_TKc"/>
    <property type="match status" value="1"/>
</dbReference>
<keyword evidence="5 8" id="KW-0547">Nucleotide-binding</keyword>
<keyword evidence="7 8" id="KW-0067">ATP-binding</keyword>
<dbReference type="InterPro" id="IPR017441">
    <property type="entry name" value="Protein_kinase_ATP_BS"/>
</dbReference>
<dbReference type="PROSITE" id="PS00108">
    <property type="entry name" value="PROTEIN_KINASE_ST"/>
    <property type="match status" value="1"/>
</dbReference>
<evidence type="ECO:0000313" key="12">
    <source>
        <dbReference type="Proteomes" id="UP000617734"/>
    </source>
</evidence>
<evidence type="ECO:0000256" key="4">
    <source>
        <dbReference type="ARBA" id="ARBA00022679"/>
    </source>
</evidence>
<dbReference type="CDD" id="cd06503">
    <property type="entry name" value="ATP-synt_Fo_b"/>
    <property type="match status" value="1"/>
</dbReference>
<dbReference type="Gene3D" id="3.30.200.20">
    <property type="entry name" value="Phosphorylase Kinase, domain 1"/>
    <property type="match status" value="1"/>
</dbReference>
<dbReference type="InterPro" id="IPR000719">
    <property type="entry name" value="Prot_kinase_dom"/>
</dbReference>
<comment type="caution">
    <text evidence="11">The sequence shown here is derived from an EMBL/GenBank/DDBJ whole genome shotgun (WGS) entry which is preliminary data.</text>
</comment>
<comment type="similarity">
    <text evidence="1">Belongs to the protein kinase superfamily. NEK Ser/Thr protein kinase family. NIMA subfamily.</text>
</comment>
<evidence type="ECO:0000256" key="1">
    <source>
        <dbReference type="ARBA" id="ARBA00010886"/>
    </source>
</evidence>
<keyword evidence="6" id="KW-0418">Kinase</keyword>
<dbReference type="EMBL" id="BNBO01000005">
    <property type="protein sequence ID" value="GHH64653.1"/>
    <property type="molecule type" value="Genomic_DNA"/>
</dbReference>
<evidence type="ECO:0000256" key="3">
    <source>
        <dbReference type="ARBA" id="ARBA00022527"/>
    </source>
</evidence>